<feature type="compositionally biased region" description="Pro residues" evidence="1">
    <location>
        <begin position="191"/>
        <end position="205"/>
    </location>
</feature>
<gene>
    <name evidence="2" type="ORF">IU459_25735</name>
</gene>
<feature type="compositionally biased region" description="Polar residues" evidence="1">
    <location>
        <begin position="177"/>
        <end position="188"/>
    </location>
</feature>
<evidence type="ECO:0000256" key="1">
    <source>
        <dbReference type="SAM" id="MobiDB-lite"/>
    </source>
</evidence>
<evidence type="ECO:0000313" key="3">
    <source>
        <dbReference type="Proteomes" id="UP000702209"/>
    </source>
</evidence>
<organism evidence="2 3">
    <name type="scientific">Nocardia amamiensis</name>
    <dbReference type="NCBI Taxonomy" id="404578"/>
    <lineage>
        <taxon>Bacteria</taxon>
        <taxon>Bacillati</taxon>
        <taxon>Actinomycetota</taxon>
        <taxon>Actinomycetes</taxon>
        <taxon>Mycobacteriales</taxon>
        <taxon>Nocardiaceae</taxon>
        <taxon>Nocardia</taxon>
    </lineage>
</organism>
<sequence>MVELLNPTVHRINARAAVRVTNELIKEFKRVTGKENLLFKVAEATVDAGDKLVRDTGVPGRAARGVAGSGGRVQIFGADVSAHGEGHAALLVHQSLPGRADQTAVGASFLGVPDLVVGVDREGGTGAGERTAMYASFMRSIPKIATGIRQKGLWQWIGGAVSIFVILAVTACGGITNSSSFPTPSTRESAPPTPTKPLTPSPPRPQWAAVGQPIEFADTFDMRGTSFDALPRITMTVTSAQTTNTDPHIPAEFRKAGEQYLILTVKTNSPNPTHVPSMGHFQLVAPDGATFELNENVAYRPDGYENGNGVLMYNVPATGIPKGTKVQVELYRGQPFGWVVS</sequence>
<dbReference type="RefSeq" id="WP_195132151.1">
    <property type="nucleotide sequence ID" value="NZ_JADLQX010000022.1"/>
</dbReference>
<evidence type="ECO:0008006" key="4">
    <source>
        <dbReference type="Google" id="ProtNLM"/>
    </source>
</evidence>
<dbReference type="EMBL" id="JADLQX010000022">
    <property type="protein sequence ID" value="MBF6300921.1"/>
    <property type="molecule type" value="Genomic_DNA"/>
</dbReference>
<feature type="region of interest" description="Disordered" evidence="1">
    <location>
        <begin position="177"/>
        <end position="206"/>
    </location>
</feature>
<keyword evidence="3" id="KW-1185">Reference proteome</keyword>
<accession>A0ABS0CWE7</accession>
<evidence type="ECO:0000313" key="2">
    <source>
        <dbReference type="EMBL" id="MBF6300921.1"/>
    </source>
</evidence>
<name>A0ABS0CWE7_9NOCA</name>
<reference evidence="2 3" key="1">
    <citation type="submission" date="2020-10" db="EMBL/GenBank/DDBJ databases">
        <title>Identification of Nocardia species via Next-generation sequencing and recognition of intraspecies genetic diversity.</title>
        <authorList>
            <person name="Li P."/>
            <person name="Li P."/>
            <person name="Lu B."/>
        </authorList>
    </citation>
    <scope>NUCLEOTIDE SEQUENCE [LARGE SCALE GENOMIC DNA]</scope>
    <source>
        <strain evidence="2 3">BJ06-0157</strain>
    </source>
</reference>
<dbReference type="Proteomes" id="UP000702209">
    <property type="component" value="Unassembled WGS sequence"/>
</dbReference>
<comment type="caution">
    <text evidence="2">The sequence shown here is derived from an EMBL/GenBank/DDBJ whole genome shotgun (WGS) entry which is preliminary data.</text>
</comment>
<protein>
    <recommendedName>
        <fullName evidence="4">DUF4352 domain-containing protein</fullName>
    </recommendedName>
</protein>
<proteinExistence type="predicted"/>